<name>A0ACA9YE90_9ASCO</name>
<proteinExistence type="predicted"/>
<keyword evidence="1" id="KW-0762">Sugar transport</keyword>
<sequence length="530" mass="59250">MSEFEEKDKASDNSLDIPMIVEDEDITPYLPKFDKPWYKYSHFLKLYFYVFLITITSSNNGFDSSIINVFQSLETWKSSMGSWFSDNTKLGSISNAVVFGTVAAFPFGFISDKWGRKIAIYCGQSILVVGVIIQAAGDSGPVFLVGRLIIGLGMGMALVGSPSLISEIAYPTHRPIATGFYNTCWYLGAVIAAWVTYGTRNISSSASWRVPSGLQAALPLFQLALIWMCPESPRFLVSKGKIEKARKVLRQCHIGDSQDPHNLEFIEFELRQIERAIELEKLSSTTSYMDFLKIPSHRKRLFLTMFTAFVMQFAGNGLVSYYLNKVLDSIGITGETKQLQINGCLMIYNTVISMAAAAFVGGLKRRSVLIFSFSGMLVVFIIWTILSALCAQQGYPKSLSNGVLAMIFFFYAFFNIGLNGLPYVYITEVLPYSHRAKGLNIFQLTQMSVIIFNGYVNPIGLSNSGWKYYIVYVCAIAFELTIIYFFYPETSGYTLEEVAKVFGDGVDQADLSLAKAKAELDHKEHPEQDV</sequence>
<dbReference type="Proteomes" id="UP001152531">
    <property type="component" value="Unassembled WGS sequence"/>
</dbReference>
<keyword evidence="1" id="KW-0813">Transport</keyword>
<reference evidence="1" key="1">
    <citation type="submission" date="2022-06" db="EMBL/GenBank/DDBJ databases">
        <authorList>
            <person name="Legras J.-L."/>
            <person name="Devillers H."/>
            <person name="Grondin C."/>
        </authorList>
    </citation>
    <scope>NUCLEOTIDE SEQUENCE</scope>
    <source>
        <strain evidence="1">CLIB 1444</strain>
    </source>
</reference>
<protein>
    <submittedName>
        <fullName evidence="1">High-affinity glucose transporter Hxt2p</fullName>
    </submittedName>
</protein>
<evidence type="ECO:0000313" key="1">
    <source>
        <dbReference type="EMBL" id="CAH6723401.1"/>
    </source>
</evidence>
<evidence type="ECO:0000313" key="2">
    <source>
        <dbReference type="Proteomes" id="UP001152531"/>
    </source>
</evidence>
<keyword evidence="2" id="KW-1185">Reference proteome</keyword>
<organism evidence="1 2">
    <name type="scientific">[Candida] jaroonii</name>
    <dbReference type="NCBI Taxonomy" id="467808"/>
    <lineage>
        <taxon>Eukaryota</taxon>
        <taxon>Fungi</taxon>
        <taxon>Dikarya</taxon>
        <taxon>Ascomycota</taxon>
        <taxon>Saccharomycotina</taxon>
        <taxon>Pichiomycetes</taxon>
        <taxon>Debaryomycetaceae</taxon>
        <taxon>Yamadazyma</taxon>
    </lineage>
</organism>
<gene>
    <name evidence="1" type="ORF">CLIB1444_15S00474</name>
</gene>
<comment type="caution">
    <text evidence="1">The sequence shown here is derived from an EMBL/GenBank/DDBJ whole genome shotgun (WGS) entry which is preliminary data.</text>
</comment>
<accession>A0ACA9YE90</accession>
<dbReference type="EMBL" id="CALSDN010000015">
    <property type="protein sequence ID" value="CAH6723401.1"/>
    <property type="molecule type" value="Genomic_DNA"/>
</dbReference>